<feature type="compositionally biased region" description="Basic and acidic residues" evidence="1">
    <location>
        <begin position="73"/>
        <end position="82"/>
    </location>
</feature>
<gene>
    <name evidence="2" type="ORF">B296_00011169</name>
</gene>
<evidence type="ECO:0000313" key="3">
    <source>
        <dbReference type="Proteomes" id="UP000287651"/>
    </source>
</evidence>
<accession>A0A426ZBX2</accession>
<reference evidence="2 3" key="1">
    <citation type="journal article" date="2014" name="Agronomy (Basel)">
        <title>A Draft Genome Sequence for Ensete ventricosum, the Drought-Tolerant Tree Against Hunger.</title>
        <authorList>
            <person name="Harrison J."/>
            <person name="Moore K.A."/>
            <person name="Paszkiewicz K."/>
            <person name="Jones T."/>
            <person name="Grant M."/>
            <person name="Ambacheew D."/>
            <person name="Muzemil S."/>
            <person name="Studholme D.J."/>
        </authorList>
    </citation>
    <scope>NUCLEOTIDE SEQUENCE [LARGE SCALE GENOMIC DNA]</scope>
</reference>
<sequence>QNSSTGVGHRQTWKQELLRRSVSTARETKNPLRIVEELWLQKTKRAEESMAPPSEAAAPRRADMGGPLTPAARGDHGEDSVNPHDTSFTVPAGKSPNLEEKSKQLIEVGKASPRRGHVFTVAYRRRVRGSKMVATALHFGAISSVIPVNNLARVSKEGRRGPSTIPPSSAGPLFRSGSRISRAPATAPIIRAAAEVQTTEDALMKASTAADVVREFYDGINRRDLAAVEPLISEDCVYEDMVFPRPFVGRKLVFVTEQVWEASYAMLSEFVTRAEWRGRPFPFSRGCSFYSLRVQEGKRQIVYVPFFVEVGAGVDAPVPAAHPSLERPQVLVADRWLVPAAMASRRPSPPGPPRAGGVGCLLHLSCHSFAKGHEQ</sequence>
<dbReference type="SUPFAM" id="SSF54427">
    <property type="entry name" value="NTF2-like"/>
    <property type="match status" value="1"/>
</dbReference>
<protein>
    <recommendedName>
        <fullName evidence="4">SnoaL-like domain-containing protein</fullName>
    </recommendedName>
</protein>
<evidence type="ECO:0000313" key="2">
    <source>
        <dbReference type="EMBL" id="RRT61459.1"/>
    </source>
</evidence>
<dbReference type="Proteomes" id="UP000287651">
    <property type="component" value="Unassembled WGS sequence"/>
</dbReference>
<dbReference type="Gene3D" id="3.10.450.50">
    <property type="match status" value="1"/>
</dbReference>
<feature type="region of interest" description="Disordered" evidence="1">
    <location>
        <begin position="157"/>
        <end position="176"/>
    </location>
</feature>
<evidence type="ECO:0008006" key="4">
    <source>
        <dbReference type="Google" id="ProtNLM"/>
    </source>
</evidence>
<evidence type="ECO:0000256" key="1">
    <source>
        <dbReference type="SAM" id="MobiDB-lite"/>
    </source>
</evidence>
<feature type="region of interest" description="Disordered" evidence="1">
    <location>
        <begin position="44"/>
        <end position="100"/>
    </location>
</feature>
<feature type="non-terminal residue" evidence="2">
    <location>
        <position position="1"/>
    </location>
</feature>
<dbReference type="PANTHER" id="PTHR33698">
    <property type="entry name" value="NUCLEAR TRANSPORT FACTOR 2 (NTF2)-LIKE PROTEIN"/>
    <property type="match status" value="1"/>
</dbReference>
<comment type="caution">
    <text evidence="2">The sequence shown here is derived from an EMBL/GenBank/DDBJ whole genome shotgun (WGS) entry which is preliminary data.</text>
</comment>
<dbReference type="AlphaFoldDB" id="A0A426ZBX2"/>
<organism evidence="2 3">
    <name type="scientific">Ensete ventricosum</name>
    <name type="common">Abyssinian banana</name>
    <name type="synonym">Musa ensete</name>
    <dbReference type="NCBI Taxonomy" id="4639"/>
    <lineage>
        <taxon>Eukaryota</taxon>
        <taxon>Viridiplantae</taxon>
        <taxon>Streptophyta</taxon>
        <taxon>Embryophyta</taxon>
        <taxon>Tracheophyta</taxon>
        <taxon>Spermatophyta</taxon>
        <taxon>Magnoliopsida</taxon>
        <taxon>Liliopsida</taxon>
        <taxon>Zingiberales</taxon>
        <taxon>Musaceae</taxon>
        <taxon>Ensete</taxon>
    </lineage>
</organism>
<feature type="region of interest" description="Disordered" evidence="1">
    <location>
        <begin position="1"/>
        <end position="30"/>
    </location>
</feature>
<name>A0A426ZBX2_ENSVE</name>
<dbReference type="PANTHER" id="PTHR33698:SF3">
    <property type="entry name" value="OS09G0266000 PROTEIN"/>
    <property type="match status" value="1"/>
</dbReference>
<proteinExistence type="predicted"/>
<dbReference type="EMBL" id="AMZH03007376">
    <property type="protein sequence ID" value="RRT61459.1"/>
    <property type="molecule type" value="Genomic_DNA"/>
</dbReference>
<dbReference type="InterPro" id="IPR032710">
    <property type="entry name" value="NTF2-like_dom_sf"/>
</dbReference>